<protein>
    <recommendedName>
        <fullName evidence="7 8">Large ribosomal subunit protein uL16</fullName>
    </recommendedName>
</protein>
<accession>A0A1F6GMM8</accession>
<dbReference type="FunFam" id="3.90.1170.10:FF:000001">
    <property type="entry name" value="50S ribosomal protein L16"/>
    <property type="match status" value="1"/>
</dbReference>
<dbReference type="InterPro" id="IPR047873">
    <property type="entry name" value="Ribosomal_uL16"/>
</dbReference>
<reference evidence="11 12" key="1">
    <citation type="journal article" date="2016" name="Nat. Commun.">
        <title>Thousands of microbial genomes shed light on interconnected biogeochemical processes in an aquifer system.</title>
        <authorList>
            <person name="Anantharaman K."/>
            <person name="Brown C.T."/>
            <person name="Hug L.A."/>
            <person name="Sharon I."/>
            <person name="Castelle C.J."/>
            <person name="Probst A.J."/>
            <person name="Thomas B.C."/>
            <person name="Singh A."/>
            <person name="Wilkins M.J."/>
            <person name="Karaoz U."/>
            <person name="Brodie E.L."/>
            <person name="Williams K.H."/>
            <person name="Hubbard S.S."/>
            <person name="Banfield J.F."/>
        </authorList>
    </citation>
    <scope>NUCLEOTIDE SEQUENCE [LARGE SCALE GENOMIC DNA]</scope>
</reference>
<dbReference type="PRINTS" id="PR00060">
    <property type="entry name" value="RIBOSOMALL16"/>
</dbReference>
<keyword evidence="3 8" id="KW-0699">rRNA-binding</keyword>
<evidence type="ECO:0000256" key="3">
    <source>
        <dbReference type="ARBA" id="ARBA00022730"/>
    </source>
</evidence>
<evidence type="ECO:0000256" key="10">
    <source>
        <dbReference type="RuleBase" id="RU004414"/>
    </source>
</evidence>
<evidence type="ECO:0000256" key="5">
    <source>
        <dbReference type="ARBA" id="ARBA00022980"/>
    </source>
</evidence>
<proteinExistence type="inferred from homology"/>
<keyword evidence="6 8" id="KW-0687">Ribonucleoprotein</keyword>
<evidence type="ECO:0000256" key="1">
    <source>
        <dbReference type="ARBA" id="ARBA00008931"/>
    </source>
</evidence>
<dbReference type="PANTHER" id="PTHR12220">
    <property type="entry name" value="50S/60S RIBOSOMAL PROTEIN L16"/>
    <property type="match status" value="1"/>
</dbReference>
<dbReference type="InterPro" id="IPR016180">
    <property type="entry name" value="Ribosomal_uL16_dom"/>
</dbReference>
<evidence type="ECO:0000256" key="4">
    <source>
        <dbReference type="ARBA" id="ARBA00022884"/>
    </source>
</evidence>
<gene>
    <name evidence="8" type="primary">rplP</name>
    <name evidence="11" type="ORF">A2557_12300</name>
</gene>
<evidence type="ECO:0000256" key="6">
    <source>
        <dbReference type="ARBA" id="ARBA00023274"/>
    </source>
</evidence>
<keyword evidence="5 8" id="KW-0689">Ribosomal protein</keyword>
<comment type="subunit">
    <text evidence="8 10">Part of the 50S ribosomal subunit.</text>
</comment>
<dbReference type="NCBIfam" id="TIGR01164">
    <property type="entry name" value="rplP_bact"/>
    <property type="match status" value="1"/>
</dbReference>
<sequence length="136" mass="15409">MLMPAKTKYRKCQKGRIRGEASRGNRISFGTLAIQAVGRGFITSRQIEASRRAMTRYVKRDGKIWIRIFPDKPISKKPAETRMGKGKGGVDHYVAVIKPGRILFEIDGIEPEKAKEAFRLAMHKLPIKTTIIARED</sequence>
<dbReference type="SUPFAM" id="SSF54686">
    <property type="entry name" value="Ribosomal protein L16p/L10e"/>
    <property type="match status" value="1"/>
</dbReference>
<evidence type="ECO:0000256" key="7">
    <source>
        <dbReference type="ARBA" id="ARBA00035198"/>
    </source>
</evidence>
<comment type="function">
    <text evidence="8 10">Binds 23S rRNA and is also seen to make contacts with the A and possibly P site tRNAs.</text>
</comment>
<dbReference type="Gene3D" id="3.90.1170.10">
    <property type="entry name" value="Ribosomal protein L10e/L16"/>
    <property type="match status" value="1"/>
</dbReference>
<organism evidence="11 12">
    <name type="scientific">Candidatus Lambdaproteobacteria bacterium RIFOXYD2_FULL_56_26</name>
    <dbReference type="NCBI Taxonomy" id="1817773"/>
    <lineage>
        <taxon>Bacteria</taxon>
        <taxon>Pseudomonadati</taxon>
        <taxon>Pseudomonadota</taxon>
        <taxon>Candidatus Lambdaproteobacteria</taxon>
    </lineage>
</organism>
<comment type="similarity">
    <text evidence="1 8 9">Belongs to the universal ribosomal protein uL16 family.</text>
</comment>
<comment type="caution">
    <text evidence="11">The sequence shown here is derived from an EMBL/GenBank/DDBJ whole genome shotgun (WGS) entry which is preliminary data.</text>
</comment>
<dbReference type="InterPro" id="IPR036920">
    <property type="entry name" value="Ribosomal_uL16_sf"/>
</dbReference>
<evidence type="ECO:0000256" key="8">
    <source>
        <dbReference type="HAMAP-Rule" id="MF_01342"/>
    </source>
</evidence>
<dbReference type="GO" id="GO:0006412">
    <property type="term" value="P:translation"/>
    <property type="evidence" value="ECO:0007669"/>
    <property type="project" value="UniProtKB-UniRule"/>
</dbReference>
<dbReference type="Pfam" id="PF00252">
    <property type="entry name" value="Ribosomal_L16"/>
    <property type="match status" value="1"/>
</dbReference>
<evidence type="ECO:0000313" key="11">
    <source>
        <dbReference type="EMBL" id="OGG99375.1"/>
    </source>
</evidence>
<dbReference type="InterPro" id="IPR020798">
    <property type="entry name" value="Ribosomal_uL16_CS"/>
</dbReference>
<keyword evidence="4 8" id="KW-0694">RNA-binding</keyword>
<dbReference type="Proteomes" id="UP000177583">
    <property type="component" value="Unassembled WGS sequence"/>
</dbReference>
<dbReference type="GO" id="GO:0000049">
    <property type="term" value="F:tRNA binding"/>
    <property type="evidence" value="ECO:0007669"/>
    <property type="project" value="UniProtKB-KW"/>
</dbReference>
<dbReference type="HAMAP" id="MF_01342">
    <property type="entry name" value="Ribosomal_uL16"/>
    <property type="match status" value="1"/>
</dbReference>
<dbReference type="InterPro" id="IPR000114">
    <property type="entry name" value="Ribosomal_uL16_bact-type"/>
</dbReference>
<evidence type="ECO:0000256" key="2">
    <source>
        <dbReference type="ARBA" id="ARBA00022555"/>
    </source>
</evidence>
<evidence type="ECO:0000256" key="9">
    <source>
        <dbReference type="RuleBase" id="RU004413"/>
    </source>
</evidence>
<dbReference type="PROSITE" id="PS00586">
    <property type="entry name" value="RIBOSOMAL_L16_1"/>
    <property type="match status" value="1"/>
</dbReference>
<keyword evidence="2 8" id="KW-0820">tRNA-binding</keyword>
<name>A0A1F6GMM8_9PROT</name>
<dbReference type="CDD" id="cd01433">
    <property type="entry name" value="Ribosomal_L16_L10e"/>
    <property type="match status" value="1"/>
</dbReference>
<dbReference type="GO" id="GO:0019843">
    <property type="term" value="F:rRNA binding"/>
    <property type="evidence" value="ECO:0007669"/>
    <property type="project" value="UniProtKB-UniRule"/>
</dbReference>
<dbReference type="EMBL" id="MFNF01000057">
    <property type="protein sequence ID" value="OGG99375.1"/>
    <property type="molecule type" value="Genomic_DNA"/>
</dbReference>
<dbReference type="AlphaFoldDB" id="A0A1F6GMM8"/>
<dbReference type="GO" id="GO:0022625">
    <property type="term" value="C:cytosolic large ribosomal subunit"/>
    <property type="evidence" value="ECO:0007669"/>
    <property type="project" value="TreeGrafter"/>
</dbReference>
<evidence type="ECO:0000313" key="12">
    <source>
        <dbReference type="Proteomes" id="UP000177583"/>
    </source>
</evidence>
<dbReference type="GO" id="GO:0003735">
    <property type="term" value="F:structural constituent of ribosome"/>
    <property type="evidence" value="ECO:0007669"/>
    <property type="project" value="InterPro"/>
</dbReference>
<dbReference type="PANTHER" id="PTHR12220:SF13">
    <property type="entry name" value="LARGE RIBOSOMAL SUBUNIT PROTEIN UL16M"/>
    <property type="match status" value="1"/>
</dbReference>